<dbReference type="InterPro" id="IPR029016">
    <property type="entry name" value="GAF-like_dom_sf"/>
</dbReference>
<evidence type="ECO:0000256" key="5">
    <source>
        <dbReference type="ARBA" id="ARBA00022679"/>
    </source>
</evidence>
<gene>
    <name evidence="9" type="ORF">GCM10023226_28440</name>
</gene>
<dbReference type="CDD" id="cd00082">
    <property type="entry name" value="HisKA"/>
    <property type="match status" value="1"/>
</dbReference>
<comment type="catalytic activity">
    <reaction evidence="1">
        <text>ATP + protein L-histidine = ADP + protein N-phospho-L-histidine.</text>
        <dbReference type="EC" id="2.7.13.3"/>
    </reaction>
</comment>
<protein>
    <recommendedName>
        <fullName evidence="3">histidine kinase</fullName>
        <ecNumber evidence="3">2.7.13.3</ecNumber>
    </recommendedName>
</protein>
<keyword evidence="10" id="KW-1185">Reference proteome</keyword>
<dbReference type="PRINTS" id="PR00344">
    <property type="entry name" value="BCTRLSENSOR"/>
</dbReference>
<keyword evidence="5" id="KW-0808">Transferase</keyword>
<dbReference type="Gene3D" id="3.30.450.40">
    <property type="match status" value="2"/>
</dbReference>
<dbReference type="Proteomes" id="UP001500621">
    <property type="component" value="Unassembled WGS sequence"/>
</dbReference>
<dbReference type="SMART" id="SM00388">
    <property type="entry name" value="HisKA"/>
    <property type="match status" value="1"/>
</dbReference>
<proteinExistence type="predicted"/>
<dbReference type="EMBL" id="BAABIM010000003">
    <property type="protein sequence ID" value="GAA4688936.1"/>
    <property type="molecule type" value="Genomic_DNA"/>
</dbReference>
<dbReference type="SUPFAM" id="SSF55781">
    <property type="entry name" value="GAF domain-like"/>
    <property type="match status" value="2"/>
</dbReference>
<evidence type="ECO:0000256" key="1">
    <source>
        <dbReference type="ARBA" id="ARBA00000085"/>
    </source>
</evidence>
<evidence type="ECO:0000259" key="8">
    <source>
        <dbReference type="PROSITE" id="PS50109"/>
    </source>
</evidence>
<dbReference type="Pfam" id="PF01590">
    <property type="entry name" value="GAF"/>
    <property type="match status" value="1"/>
</dbReference>
<dbReference type="InterPro" id="IPR005467">
    <property type="entry name" value="His_kinase_dom"/>
</dbReference>
<dbReference type="InterPro" id="IPR036890">
    <property type="entry name" value="HATPase_C_sf"/>
</dbReference>
<keyword evidence="4" id="KW-0597">Phosphoprotein</keyword>
<reference evidence="10" key="1">
    <citation type="journal article" date="2019" name="Int. J. Syst. Evol. Microbiol.">
        <title>The Global Catalogue of Microorganisms (GCM) 10K type strain sequencing project: providing services to taxonomists for standard genome sequencing and annotation.</title>
        <authorList>
            <consortium name="The Broad Institute Genomics Platform"/>
            <consortium name="The Broad Institute Genome Sequencing Center for Infectious Disease"/>
            <person name="Wu L."/>
            <person name="Ma J."/>
        </authorList>
    </citation>
    <scope>NUCLEOTIDE SEQUENCE [LARGE SCALE GENOMIC DNA]</scope>
    <source>
        <strain evidence="10">JCM 18127</strain>
    </source>
</reference>
<evidence type="ECO:0000256" key="7">
    <source>
        <dbReference type="ARBA" id="ARBA00023012"/>
    </source>
</evidence>
<dbReference type="Gene3D" id="1.10.287.130">
    <property type="match status" value="1"/>
</dbReference>
<dbReference type="InterPro" id="IPR036097">
    <property type="entry name" value="HisK_dim/P_sf"/>
</dbReference>
<dbReference type="InterPro" id="IPR004358">
    <property type="entry name" value="Sig_transdc_His_kin-like_C"/>
</dbReference>
<dbReference type="InterPro" id="IPR003661">
    <property type="entry name" value="HisK_dim/P_dom"/>
</dbReference>
<comment type="subcellular location">
    <subcellularLocation>
        <location evidence="2">Cell membrane</location>
    </subcellularLocation>
</comment>
<evidence type="ECO:0000256" key="2">
    <source>
        <dbReference type="ARBA" id="ARBA00004236"/>
    </source>
</evidence>
<accession>A0ABP8WFW5</accession>
<organism evidence="9 10">
    <name type="scientific">Nocardioides nanhaiensis</name>
    <dbReference type="NCBI Taxonomy" id="1476871"/>
    <lineage>
        <taxon>Bacteria</taxon>
        <taxon>Bacillati</taxon>
        <taxon>Actinomycetota</taxon>
        <taxon>Actinomycetes</taxon>
        <taxon>Propionibacteriales</taxon>
        <taxon>Nocardioidaceae</taxon>
        <taxon>Nocardioides</taxon>
    </lineage>
</organism>
<dbReference type="PANTHER" id="PTHR43711">
    <property type="entry name" value="TWO-COMPONENT HISTIDINE KINASE"/>
    <property type="match status" value="1"/>
</dbReference>
<sequence length="607" mass="65133">MQSLVSPEPRGERPIRRRATVEASLQADEALQLIAEGVTKVAGFGVAAISVAREDGQLHVTAVAGSEEARAYLEGTRTPVAELLAELERGDEWGRFRFVPHDRMSDHEGEWGWVPDVETSDAEGAWHPLDLLAAPLRDAHGRLRGTLSIDLPSDGRVPGPEKRRVLDLYADQAAQAVVTALEREELAAEVRLATAARRAVRTSPSHHSLQQVLDDARGPLLEGFGALGLWMHVTGEGDGVSAVHSSDGRDLQLPPDLVALATGAAGSLWELERVAVIDPDRREPLLSTEQEQQVRALLTELDVGVAMIVPLGLGSECVGVLVLTRARGGLAWSDAEEGAALEVGRDLGGAVLRAQLMEREHRLVQQLRELDGYRSRMVATVSHELRNPLTAIVGHLEMLEGHPEVGGNAVASLSAMESAAQRLTRLADDLLMLARVTAASEADPADRPPLAPVDLLAVVTEIVELLAPENARRRQQVQVEVGPGSTVVLGDRDQLDHLVSNLVGNATKYTPDGGTIRVHLAGPTSDARPSEVVLAVVDDGIGISEADQRLLFTEFFRSEDTRARQQRGTGLGLSIVRSVVRRHGATIEVESAVGSGSTFRVRFPAPA</sequence>
<name>A0ABP8WFW5_9ACTN</name>
<evidence type="ECO:0000313" key="9">
    <source>
        <dbReference type="EMBL" id="GAA4688936.1"/>
    </source>
</evidence>
<dbReference type="InterPro" id="IPR050736">
    <property type="entry name" value="Sensor_HK_Regulatory"/>
</dbReference>
<dbReference type="Gene3D" id="3.30.565.10">
    <property type="entry name" value="Histidine kinase-like ATPase, C-terminal domain"/>
    <property type="match status" value="1"/>
</dbReference>
<evidence type="ECO:0000256" key="3">
    <source>
        <dbReference type="ARBA" id="ARBA00012438"/>
    </source>
</evidence>
<evidence type="ECO:0000256" key="4">
    <source>
        <dbReference type="ARBA" id="ARBA00022553"/>
    </source>
</evidence>
<dbReference type="InterPro" id="IPR003018">
    <property type="entry name" value="GAF"/>
</dbReference>
<dbReference type="PANTHER" id="PTHR43711:SF28">
    <property type="entry name" value="SENSOR HISTIDINE KINASE YXDK"/>
    <property type="match status" value="1"/>
</dbReference>
<evidence type="ECO:0000313" key="10">
    <source>
        <dbReference type="Proteomes" id="UP001500621"/>
    </source>
</evidence>
<comment type="caution">
    <text evidence="9">The sequence shown here is derived from an EMBL/GenBank/DDBJ whole genome shotgun (WGS) entry which is preliminary data.</text>
</comment>
<dbReference type="PROSITE" id="PS50109">
    <property type="entry name" value="HIS_KIN"/>
    <property type="match status" value="1"/>
</dbReference>
<keyword evidence="6" id="KW-0418">Kinase</keyword>
<dbReference type="SUPFAM" id="SSF55874">
    <property type="entry name" value="ATPase domain of HSP90 chaperone/DNA topoisomerase II/histidine kinase"/>
    <property type="match status" value="1"/>
</dbReference>
<feature type="domain" description="Histidine kinase" evidence="8">
    <location>
        <begin position="380"/>
        <end position="607"/>
    </location>
</feature>
<dbReference type="Pfam" id="PF00512">
    <property type="entry name" value="HisKA"/>
    <property type="match status" value="1"/>
</dbReference>
<evidence type="ECO:0000256" key="6">
    <source>
        <dbReference type="ARBA" id="ARBA00022777"/>
    </source>
</evidence>
<dbReference type="RefSeq" id="WP_345266988.1">
    <property type="nucleotide sequence ID" value="NZ_BAABIM010000003.1"/>
</dbReference>
<dbReference type="InterPro" id="IPR003594">
    <property type="entry name" value="HATPase_dom"/>
</dbReference>
<keyword evidence="7" id="KW-0902">Two-component regulatory system</keyword>
<dbReference type="SUPFAM" id="SSF47384">
    <property type="entry name" value="Homodimeric domain of signal transducing histidine kinase"/>
    <property type="match status" value="1"/>
</dbReference>
<dbReference type="Pfam" id="PF02518">
    <property type="entry name" value="HATPase_c"/>
    <property type="match status" value="1"/>
</dbReference>
<dbReference type="SMART" id="SM00387">
    <property type="entry name" value="HATPase_c"/>
    <property type="match status" value="1"/>
</dbReference>
<dbReference type="EC" id="2.7.13.3" evidence="3"/>